<evidence type="ECO:0000313" key="4">
    <source>
        <dbReference type="Proteomes" id="UP000317378"/>
    </source>
</evidence>
<dbReference type="SUPFAM" id="SSF53474">
    <property type="entry name" value="alpha/beta-Hydrolases"/>
    <property type="match status" value="1"/>
</dbReference>
<dbReference type="InterPro" id="IPR013094">
    <property type="entry name" value="AB_hydrolase_3"/>
</dbReference>
<gene>
    <name evidence="3" type="ORF">FGD71_031705</name>
</gene>
<dbReference type="AlphaFoldDB" id="A0A505D715"/>
<dbReference type="EMBL" id="VCHX02000177">
    <property type="protein sequence ID" value="TPQ18380.1"/>
    <property type="molecule type" value="Genomic_DNA"/>
</dbReference>
<protein>
    <submittedName>
        <fullName evidence="3">Alpha/beta hydrolase</fullName>
    </submittedName>
</protein>
<dbReference type="Pfam" id="PF07859">
    <property type="entry name" value="Abhydrolase_3"/>
    <property type="match status" value="1"/>
</dbReference>
<name>A0A505D715_9ACTN</name>
<dbReference type="Proteomes" id="UP000317378">
    <property type="component" value="Unassembled WGS sequence"/>
</dbReference>
<reference evidence="3 4" key="1">
    <citation type="submission" date="2019-06" db="EMBL/GenBank/DDBJ databases">
        <title>Streptomyces sporangiiformans sp. nov., a novel actinomycete isolated from soil in Mount Song.</title>
        <authorList>
            <person name="Han L."/>
        </authorList>
    </citation>
    <scope>NUCLEOTIDE SEQUENCE [LARGE SCALE GENOMIC DNA]</scope>
    <source>
        <strain evidence="3 4">NEAU-SSA 1</strain>
    </source>
</reference>
<evidence type="ECO:0000313" key="3">
    <source>
        <dbReference type="EMBL" id="TPQ18380.1"/>
    </source>
</evidence>
<keyword evidence="1 3" id="KW-0378">Hydrolase</keyword>
<dbReference type="InterPro" id="IPR029058">
    <property type="entry name" value="AB_hydrolase_fold"/>
</dbReference>
<keyword evidence="4" id="KW-1185">Reference proteome</keyword>
<dbReference type="PANTHER" id="PTHR48081">
    <property type="entry name" value="AB HYDROLASE SUPERFAMILY PROTEIN C4A8.06C"/>
    <property type="match status" value="1"/>
</dbReference>
<sequence length="314" mass="33484">MSFSWAPEVIEFFGAPGEFPSVHRPVGDVATRRSTMEPVHAMIDAAQPRPDDVVVKDFETTAGDGAKLLLRWYVKEGAQPGAAVLFLHGGGMILSSVSLYDGTVSRYVSSSGVPFLSVEYRLAPEYPHPTPVEDAYAGLTWLTEHAGELGVDPARIAVMGDSGGGGMAAGLALLARDRSGPAIAKQILLYPMLDDRTTTPDPALAGLATWSYEDNATAWQALLGPACGGPDVSPYAAPARLKDATGMPPLYMEALELDILRDEDIDYARRTAAAGVSTELHVHPSIPHAFEAIAFDTAVARRMKADRVRVLKGL</sequence>
<feature type="domain" description="Alpha/beta hydrolase fold-3" evidence="2">
    <location>
        <begin position="84"/>
        <end position="290"/>
    </location>
</feature>
<dbReference type="GO" id="GO:0016787">
    <property type="term" value="F:hydrolase activity"/>
    <property type="evidence" value="ECO:0007669"/>
    <property type="project" value="UniProtKB-KW"/>
</dbReference>
<evidence type="ECO:0000259" key="2">
    <source>
        <dbReference type="Pfam" id="PF07859"/>
    </source>
</evidence>
<accession>A0A505D715</accession>
<comment type="caution">
    <text evidence="3">The sequence shown here is derived from an EMBL/GenBank/DDBJ whole genome shotgun (WGS) entry which is preliminary data.</text>
</comment>
<dbReference type="Gene3D" id="3.40.50.1820">
    <property type="entry name" value="alpha/beta hydrolase"/>
    <property type="match status" value="1"/>
</dbReference>
<dbReference type="OrthoDB" id="3181909at2"/>
<evidence type="ECO:0000256" key="1">
    <source>
        <dbReference type="ARBA" id="ARBA00022801"/>
    </source>
</evidence>
<proteinExistence type="predicted"/>
<dbReference type="InterPro" id="IPR050300">
    <property type="entry name" value="GDXG_lipolytic_enzyme"/>
</dbReference>
<dbReference type="PANTHER" id="PTHR48081:SF8">
    <property type="entry name" value="ALPHA_BETA HYDROLASE FOLD-3 DOMAIN-CONTAINING PROTEIN-RELATED"/>
    <property type="match status" value="1"/>
</dbReference>
<organism evidence="3 4">
    <name type="scientific">Streptomyces sporangiiformans</name>
    <dbReference type="NCBI Taxonomy" id="2315329"/>
    <lineage>
        <taxon>Bacteria</taxon>
        <taxon>Bacillati</taxon>
        <taxon>Actinomycetota</taxon>
        <taxon>Actinomycetes</taxon>
        <taxon>Kitasatosporales</taxon>
        <taxon>Streptomycetaceae</taxon>
        <taxon>Streptomyces</taxon>
    </lineage>
</organism>